<dbReference type="NCBIfam" id="NF008322">
    <property type="entry name" value="PRK11113.1"/>
    <property type="match status" value="1"/>
</dbReference>
<dbReference type="PANTHER" id="PTHR30023">
    <property type="entry name" value="D-ALANYL-D-ALANINE CARBOXYPEPTIDASE"/>
    <property type="match status" value="1"/>
</dbReference>
<gene>
    <name evidence="4" type="ORF">C9I89_14390</name>
</gene>
<proteinExistence type="inferred from homology"/>
<dbReference type="SUPFAM" id="SSF56601">
    <property type="entry name" value="beta-lactamase/transpeptidase-like"/>
    <property type="match status" value="1"/>
</dbReference>
<dbReference type="RefSeq" id="WP_107284038.1">
    <property type="nucleotide sequence ID" value="NZ_PYMC01000010.1"/>
</dbReference>
<dbReference type="PRINTS" id="PR00922">
    <property type="entry name" value="DADACBPTASE3"/>
</dbReference>
<reference evidence="4 5" key="1">
    <citation type="submission" date="2018-03" db="EMBL/GenBank/DDBJ databases">
        <title>Whole genome sequencing of Histamine producing bacteria.</title>
        <authorList>
            <person name="Butler K."/>
        </authorList>
    </citation>
    <scope>NUCLEOTIDE SEQUENCE [LARGE SCALE GENOMIC DNA]</scope>
    <source>
        <strain evidence="4 5">DSM 16190</strain>
    </source>
</reference>
<dbReference type="OrthoDB" id="9802627at2"/>
<keyword evidence="4" id="KW-0645">Protease</keyword>
<keyword evidence="4" id="KW-0121">Carboxypeptidase</keyword>
<dbReference type="GO" id="GO:0004185">
    <property type="term" value="F:serine-type carboxypeptidase activity"/>
    <property type="evidence" value="ECO:0007669"/>
    <property type="project" value="InterPro"/>
</dbReference>
<dbReference type="Gene3D" id="3.40.710.10">
    <property type="entry name" value="DD-peptidase/beta-lactamase superfamily"/>
    <property type="match status" value="1"/>
</dbReference>
<comment type="caution">
    <text evidence="4">The sequence shown here is derived from an EMBL/GenBank/DDBJ whole genome shotgun (WGS) entry which is preliminary data.</text>
</comment>
<protein>
    <submittedName>
        <fullName evidence="4">Serine-type D-Ala-D-Ala carboxypeptidase</fullName>
    </submittedName>
</protein>
<dbReference type="Gene3D" id="3.50.80.20">
    <property type="entry name" value="D-Ala-D-Ala carboxypeptidase C, peptidase S13"/>
    <property type="match status" value="1"/>
</dbReference>
<dbReference type="NCBIfam" id="TIGR00666">
    <property type="entry name" value="PBP4"/>
    <property type="match status" value="1"/>
</dbReference>
<feature type="chain" id="PRO_5015494179" evidence="3">
    <location>
        <begin position="25"/>
        <end position="474"/>
    </location>
</feature>
<comment type="similarity">
    <text evidence="1">Belongs to the peptidase S13 family.</text>
</comment>
<dbReference type="Pfam" id="PF02113">
    <property type="entry name" value="Peptidase_S13"/>
    <property type="match status" value="1"/>
</dbReference>
<evidence type="ECO:0000313" key="5">
    <source>
        <dbReference type="Proteomes" id="UP000240904"/>
    </source>
</evidence>
<sequence length="474" mass="52438">MFRALPLRLLPLLLSLLLNQPVLANFSPQQAINRLPIGHDAALLVADPLTGKIVYAQRENQFQPPASTQKLVTALAAKLFFDTDFRFSTDLELKDKDVIIRFSGDPTFSRQQLAMLLTQLKKNKQSLLKGNIILNGSVFSGYERAPGWPWDILGVCYSAPSSSISLEHNCVQGALYSDNELGQLTRVNVPAHQPIKVSSDARIVSKEQQKARYCDLTLTADNSNGYQLSGCLPKRDKPLPLNFAVQNTVDYTAAVIRSELKRAGIRFNGEILRDDQASGKRIARHGSEPLHILIDTMVRESDNLIADNLAKTLGHHYFSRPGTFNNGIAAIKAILNDKAGIDLSQAVLVDGSGLSRNNRLTATQMMEVVTYLYQHDKQLGLLTTLPVSGQSGTLRYRQSIRHQPLKGNIAAKSGSLYGTHNLAGMMTTKSGKKLLFVQMVANYHPEQKAEDAPKTAPPIEAFERKLYRALYESF</sequence>
<dbReference type="InterPro" id="IPR012338">
    <property type="entry name" value="Beta-lactam/transpept-like"/>
</dbReference>
<organism evidence="4 5">
    <name type="scientific">Photobacterium lipolyticum</name>
    <dbReference type="NCBI Taxonomy" id="266810"/>
    <lineage>
        <taxon>Bacteria</taxon>
        <taxon>Pseudomonadati</taxon>
        <taxon>Pseudomonadota</taxon>
        <taxon>Gammaproteobacteria</taxon>
        <taxon>Vibrionales</taxon>
        <taxon>Vibrionaceae</taxon>
        <taxon>Photobacterium</taxon>
    </lineage>
</organism>
<evidence type="ECO:0000256" key="1">
    <source>
        <dbReference type="ARBA" id="ARBA00006096"/>
    </source>
</evidence>
<evidence type="ECO:0000256" key="3">
    <source>
        <dbReference type="SAM" id="SignalP"/>
    </source>
</evidence>
<evidence type="ECO:0000313" key="4">
    <source>
        <dbReference type="EMBL" id="PSW04165.1"/>
    </source>
</evidence>
<dbReference type="AlphaFoldDB" id="A0A2T3MWF6"/>
<dbReference type="InterPro" id="IPR000667">
    <property type="entry name" value="Peptidase_S13"/>
</dbReference>
<feature type="signal peptide" evidence="3">
    <location>
        <begin position="1"/>
        <end position="24"/>
    </location>
</feature>
<dbReference type="PANTHER" id="PTHR30023:SF0">
    <property type="entry name" value="PENICILLIN-SENSITIVE CARBOXYPEPTIDASE A"/>
    <property type="match status" value="1"/>
</dbReference>
<accession>A0A2T3MWF6</accession>
<dbReference type="GO" id="GO:0000270">
    <property type="term" value="P:peptidoglycan metabolic process"/>
    <property type="evidence" value="ECO:0007669"/>
    <property type="project" value="TreeGrafter"/>
</dbReference>
<keyword evidence="3" id="KW-0732">Signal</keyword>
<name>A0A2T3MWF6_9GAMM</name>
<dbReference type="Proteomes" id="UP000240904">
    <property type="component" value="Unassembled WGS sequence"/>
</dbReference>
<keyword evidence="2" id="KW-0378">Hydrolase</keyword>
<evidence type="ECO:0000256" key="2">
    <source>
        <dbReference type="ARBA" id="ARBA00022801"/>
    </source>
</evidence>
<keyword evidence="5" id="KW-1185">Reference proteome</keyword>
<dbReference type="GO" id="GO:0006508">
    <property type="term" value="P:proteolysis"/>
    <property type="evidence" value="ECO:0007669"/>
    <property type="project" value="InterPro"/>
</dbReference>
<dbReference type="EMBL" id="PYMC01000010">
    <property type="protein sequence ID" value="PSW04165.1"/>
    <property type="molecule type" value="Genomic_DNA"/>
</dbReference>